<evidence type="ECO:0000313" key="3">
    <source>
        <dbReference type="Proteomes" id="UP000712600"/>
    </source>
</evidence>
<accession>A0A8S9SK27</accession>
<proteinExistence type="predicted"/>
<comment type="caution">
    <text evidence="2">The sequence shown here is derived from an EMBL/GenBank/DDBJ whole genome shotgun (WGS) entry which is preliminary data.</text>
</comment>
<feature type="region of interest" description="Disordered" evidence="1">
    <location>
        <begin position="194"/>
        <end position="243"/>
    </location>
</feature>
<evidence type="ECO:0000256" key="1">
    <source>
        <dbReference type="SAM" id="MobiDB-lite"/>
    </source>
</evidence>
<dbReference type="Proteomes" id="UP000712600">
    <property type="component" value="Unassembled WGS sequence"/>
</dbReference>
<feature type="region of interest" description="Disordered" evidence="1">
    <location>
        <begin position="74"/>
        <end position="103"/>
    </location>
</feature>
<organism evidence="2 3">
    <name type="scientific">Brassica cretica</name>
    <name type="common">Mustard</name>
    <dbReference type="NCBI Taxonomy" id="69181"/>
    <lineage>
        <taxon>Eukaryota</taxon>
        <taxon>Viridiplantae</taxon>
        <taxon>Streptophyta</taxon>
        <taxon>Embryophyta</taxon>
        <taxon>Tracheophyta</taxon>
        <taxon>Spermatophyta</taxon>
        <taxon>Magnoliopsida</taxon>
        <taxon>eudicotyledons</taxon>
        <taxon>Gunneridae</taxon>
        <taxon>Pentapetalae</taxon>
        <taxon>rosids</taxon>
        <taxon>malvids</taxon>
        <taxon>Brassicales</taxon>
        <taxon>Brassicaceae</taxon>
        <taxon>Brassiceae</taxon>
        <taxon>Brassica</taxon>
    </lineage>
</organism>
<feature type="compositionally biased region" description="Pro residues" evidence="1">
    <location>
        <begin position="82"/>
        <end position="97"/>
    </location>
</feature>
<name>A0A8S9SK27_BRACR</name>
<sequence length="243" mass="26173">MQMEGFELSKCMFAAGEEPSGERVNSKELNLLRRYSSLRPNECLNDESEEEAIDLVTMKSVWKLSARASALIPLPVTTGEGHPPPPTPPDPPDPPSPFTINHFPPLSPSLLKNLIQNASGKKIQILSTTSQITTVHSSVSTKQSPLATPLVTGKETPSLETTTLPPTEPFPCFGTIPPNYIALPQKHSPLLINPASKPHCPPPSTDAAEVAPPPPRATTPPNLSLPSRVPLWLSQSEKGKIKL</sequence>
<gene>
    <name evidence="2" type="ORF">F2Q69_00034296</name>
</gene>
<reference evidence="2" key="1">
    <citation type="submission" date="2019-12" db="EMBL/GenBank/DDBJ databases">
        <title>Genome sequencing and annotation of Brassica cretica.</title>
        <authorList>
            <person name="Studholme D.J."/>
            <person name="Sarris P."/>
        </authorList>
    </citation>
    <scope>NUCLEOTIDE SEQUENCE</scope>
    <source>
        <strain evidence="2">PFS-109/04</strain>
        <tissue evidence="2">Leaf</tissue>
    </source>
</reference>
<dbReference type="EMBL" id="QGKX02000004">
    <property type="protein sequence ID" value="KAF3601067.1"/>
    <property type="molecule type" value="Genomic_DNA"/>
</dbReference>
<evidence type="ECO:0000313" key="2">
    <source>
        <dbReference type="EMBL" id="KAF3601067.1"/>
    </source>
</evidence>
<dbReference type="AlphaFoldDB" id="A0A8S9SK27"/>
<protein>
    <submittedName>
        <fullName evidence="2">Uncharacterized protein</fullName>
    </submittedName>
</protein>